<evidence type="ECO:0000313" key="6">
    <source>
        <dbReference type="Proteomes" id="UP000255165"/>
    </source>
</evidence>
<dbReference type="InterPro" id="IPR036390">
    <property type="entry name" value="WH_DNA-bd_sf"/>
</dbReference>
<dbReference type="AlphaFoldDB" id="A0A370NRJ4"/>
<feature type="domain" description="HTH gntR-type" evidence="4">
    <location>
        <begin position="9"/>
        <end position="76"/>
    </location>
</feature>
<gene>
    <name evidence="5" type="ORF">DN412_21405</name>
</gene>
<evidence type="ECO:0000256" key="3">
    <source>
        <dbReference type="ARBA" id="ARBA00023163"/>
    </source>
</evidence>
<dbReference type="PANTHER" id="PTHR43537">
    <property type="entry name" value="TRANSCRIPTIONAL REGULATOR, GNTR FAMILY"/>
    <property type="match status" value="1"/>
</dbReference>
<accession>A0A370NRJ4</accession>
<evidence type="ECO:0000313" key="5">
    <source>
        <dbReference type="EMBL" id="RDK08229.1"/>
    </source>
</evidence>
<keyword evidence="2" id="KW-0238">DNA-binding</keyword>
<evidence type="ECO:0000256" key="2">
    <source>
        <dbReference type="ARBA" id="ARBA00023125"/>
    </source>
</evidence>
<dbReference type="Gene3D" id="1.10.10.10">
    <property type="entry name" value="Winged helix-like DNA-binding domain superfamily/Winged helix DNA-binding domain"/>
    <property type="match status" value="1"/>
</dbReference>
<organism evidence="5 6">
    <name type="scientific">Cupriavidus lacunae</name>
    <dbReference type="NCBI Taxonomy" id="2666307"/>
    <lineage>
        <taxon>Bacteria</taxon>
        <taxon>Pseudomonadati</taxon>
        <taxon>Pseudomonadota</taxon>
        <taxon>Betaproteobacteria</taxon>
        <taxon>Burkholderiales</taxon>
        <taxon>Burkholderiaceae</taxon>
        <taxon>Cupriavidus</taxon>
    </lineage>
</organism>
<dbReference type="RefSeq" id="WP_115213418.1">
    <property type="nucleotide sequence ID" value="NZ_QKWJ01000028.1"/>
</dbReference>
<keyword evidence="6" id="KW-1185">Reference proteome</keyword>
<proteinExistence type="predicted"/>
<dbReference type="Proteomes" id="UP000255165">
    <property type="component" value="Unassembled WGS sequence"/>
</dbReference>
<dbReference type="GO" id="GO:0003677">
    <property type="term" value="F:DNA binding"/>
    <property type="evidence" value="ECO:0007669"/>
    <property type="project" value="UniProtKB-KW"/>
</dbReference>
<dbReference type="SUPFAM" id="SSF48008">
    <property type="entry name" value="GntR ligand-binding domain-like"/>
    <property type="match status" value="1"/>
</dbReference>
<sequence length="221" mass="25126">MSTAELQGIDIPAQIAQEIRKLINRGQLPPGLQLRQSDLADRFGISRVPVREALKLLAAESIIEHDPNRGFFVAPLSTDEARQLYLMRQLLEAELLSTIEWPTPAQLKQFKTMLTELDELLSAGNRSEWIEHHRAFHDAVFELSPNKVLKREALRLMRLTDRYRALAADITLRDQHLNANIEQKLVKALSTKNREMLLDAYAEGRKMVAEGLMQILAARGV</sequence>
<dbReference type="Pfam" id="PF07729">
    <property type="entry name" value="FCD"/>
    <property type="match status" value="1"/>
</dbReference>
<evidence type="ECO:0000259" key="4">
    <source>
        <dbReference type="PROSITE" id="PS50949"/>
    </source>
</evidence>
<dbReference type="InterPro" id="IPR036388">
    <property type="entry name" value="WH-like_DNA-bd_sf"/>
</dbReference>
<keyword evidence="3" id="KW-0804">Transcription</keyword>
<protein>
    <submittedName>
        <fullName evidence="5">GntR family transcriptional regulator</fullName>
    </submittedName>
</protein>
<reference evidence="6" key="1">
    <citation type="submission" date="2018-06" db="EMBL/GenBank/DDBJ databases">
        <authorList>
            <person name="Feng T."/>
            <person name="Jeon C.O."/>
        </authorList>
    </citation>
    <scope>NUCLEOTIDE SEQUENCE [LARGE SCALE GENOMIC DNA]</scope>
    <source>
        <strain evidence="6">S23</strain>
    </source>
</reference>
<dbReference type="SMART" id="SM00895">
    <property type="entry name" value="FCD"/>
    <property type="match status" value="1"/>
</dbReference>
<dbReference type="PROSITE" id="PS50949">
    <property type="entry name" value="HTH_GNTR"/>
    <property type="match status" value="1"/>
</dbReference>
<dbReference type="Gene3D" id="1.20.120.530">
    <property type="entry name" value="GntR ligand-binding domain-like"/>
    <property type="match status" value="1"/>
</dbReference>
<dbReference type="PANTHER" id="PTHR43537:SF45">
    <property type="entry name" value="GNTR FAMILY REGULATORY PROTEIN"/>
    <property type="match status" value="1"/>
</dbReference>
<dbReference type="SMART" id="SM00345">
    <property type="entry name" value="HTH_GNTR"/>
    <property type="match status" value="1"/>
</dbReference>
<evidence type="ECO:0000256" key="1">
    <source>
        <dbReference type="ARBA" id="ARBA00023015"/>
    </source>
</evidence>
<dbReference type="CDD" id="cd07377">
    <property type="entry name" value="WHTH_GntR"/>
    <property type="match status" value="1"/>
</dbReference>
<dbReference type="GO" id="GO:0003700">
    <property type="term" value="F:DNA-binding transcription factor activity"/>
    <property type="evidence" value="ECO:0007669"/>
    <property type="project" value="InterPro"/>
</dbReference>
<dbReference type="SUPFAM" id="SSF46785">
    <property type="entry name" value="Winged helix' DNA-binding domain"/>
    <property type="match status" value="1"/>
</dbReference>
<dbReference type="Pfam" id="PF00392">
    <property type="entry name" value="GntR"/>
    <property type="match status" value="1"/>
</dbReference>
<dbReference type="InterPro" id="IPR008920">
    <property type="entry name" value="TF_FadR/GntR_C"/>
</dbReference>
<dbReference type="InterPro" id="IPR000524">
    <property type="entry name" value="Tscrpt_reg_HTH_GntR"/>
</dbReference>
<keyword evidence="1" id="KW-0805">Transcription regulation</keyword>
<comment type="caution">
    <text evidence="5">The sequence shown here is derived from an EMBL/GenBank/DDBJ whole genome shotgun (WGS) entry which is preliminary data.</text>
</comment>
<name>A0A370NRJ4_9BURK</name>
<dbReference type="EMBL" id="QKWJ01000028">
    <property type="protein sequence ID" value="RDK08229.1"/>
    <property type="molecule type" value="Genomic_DNA"/>
</dbReference>
<dbReference type="InterPro" id="IPR011711">
    <property type="entry name" value="GntR_C"/>
</dbReference>